<evidence type="ECO:0000256" key="6">
    <source>
        <dbReference type="SAM" id="Phobius"/>
    </source>
</evidence>
<protein>
    <submittedName>
        <fullName evidence="7">ABC transporter permease</fullName>
    </submittedName>
</protein>
<organism evidence="7 8">
    <name type="scientific">Holtiella tumoricola</name>
    <dbReference type="NCBI Taxonomy" id="3018743"/>
    <lineage>
        <taxon>Bacteria</taxon>
        <taxon>Bacillati</taxon>
        <taxon>Bacillota</taxon>
        <taxon>Clostridia</taxon>
        <taxon>Lachnospirales</taxon>
        <taxon>Cellulosilyticaceae</taxon>
        <taxon>Holtiella</taxon>
    </lineage>
</organism>
<dbReference type="PANTHER" id="PTHR43370">
    <property type="entry name" value="SUGAR ABC TRANSPORTER INTEGRAL MEMBRANE PROTEIN-RELATED"/>
    <property type="match status" value="1"/>
</dbReference>
<evidence type="ECO:0000313" key="7">
    <source>
        <dbReference type="EMBL" id="MDA3733038.1"/>
    </source>
</evidence>
<dbReference type="InterPro" id="IPR001851">
    <property type="entry name" value="ABC_transp_permease"/>
</dbReference>
<gene>
    <name evidence="7" type="ORF">PBV87_16300</name>
</gene>
<keyword evidence="2" id="KW-1003">Cell membrane</keyword>
<dbReference type="AlphaFoldDB" id="A0AA42J2B4"/>
<feature type="transmembrane region" description="Helical" evidence="6">
    <location>
        <begin position="95"/>
        <end position="116"/>
    </location>
</feature>
<evidence type="ECO:0000256" key="5">
    <source>
        <dbReference type="ARBA" id="ARBA00023136"/>
    </source>
</evidence>
<keyword evidence="8" id="KW-1185">Reference proteome</keyword>
<evidence type="ECO:0000256" key="1">
    <source>
        <dbReference type="ARBA" id="ARBA00004651"/>
    </source>
</evidence>
<reference evidence="7" key="1">
    <citation type="journal article" date="2023" name="Int. J. Syst. Evol. Microbiol.">
        <title>&lt;i&gt;Holtiella tumoricola&lt;/i&gt; gen. nov. sp. nov., isolated from a human clinical sample.</title>
        <authorList>
            <person name="Allen-Vercoe E."/>
            <person name="Daigneault M.C."/>
            <person name="Vancuren S.J."/>
            <person name="Cochrane K."/>
            <person name="O'Neal L.L."/>
            <person name="Sankaranarayanan K."/>
            <person name="Lawson P.A."/>
        </authorList>
    </citation>
    <scope>NUCLEOTIDE SEQUENCE</scope>
    <source>
        <strain evidence="7">CC70A</strain>
    </source>
</reference>
<dbReference type="GO" id="GO:0005886">
    <property type="term" value="C:plasma membrane"/>
    <property type="evidence" value="ECO:0007669"/>
    <property type="project" value="UniProtKB-SubCell"/>
</dbReference>
<dbReference type="GO" id="GO:0022857">
    <property type="term" value="F:transmembrane transporter activity"/>
    <property type="evidence" value="ECO:0007669"/>
    <property type="project" value="InterPro"/>
</dbReference>
<dbReference type="CDD" id="cd06580">
    <property type="entry name" value="TM_PBP1_transp_TpRbsC_like"/>
    <property type="match status" value="1"/>
</dbReference>
<keyword evidence="4 6" id="KW-1133">Transmembrane helix</keyword>
<accession>A0AA42J2B4</accession>
<feature type="transmembrane region" description="Helical" evidence="6">
    <location>
        <begin position="42"/>
        <end position="61"/>
    </location>
</feature>
<dbReference type="PANTHER" id="PTHR43370:SF1">
    <property type="entry name" value="GUANOSINE ABC TRANSPORTER PERMEASE PROTEIN NUPQ"/>
    <property type="match status" value="1"/>
</dbReference>
<feature type="transmembrane region" description="Helical" evidence="6">
    <location>
        <begin position="235"/>
        <end position="258"/>
    </location>
</feature>
<evidence type="ECO:0000256" key="3">
    <source>
        <dbReference type="ARBA" id="ARBA00022692"/>
    </source>
</evidence>
<comment type="caution">
    <text evidence="7">The sequence shown here is derived from an EMBL/GenBank/DDBJ whole genome shotgun (WGS) entry which is preliminary data.</text>
</comment>
<dbReference type="RefSeq" id="WP_053984068.1">
    <property type="nucleotide sequence ID" value="NZ_JAQIFT010000059.1"/>
</dbReference>
<proteinExistence type="predicted"/>
<keyword evidence="3 6" id="KW-0812">Transmembrane</keyword>
<evidence type="ECO:0000256" key="2">
    <source>
        <dbReference type="ARBA" id="ARBA00022475"/>
    </source>
</evidence>
<dbReference type="Pfam" id="PF02653">
    <property type="entry name" value="BPD_transp_2"/>
    <property type="match status" value="1"/>
</dbReference>
<feature type="transmembrane region" description="Helical" evidence="6">
    <location>
        <begin position="278"/>
        <end position="296"/>
    </location>
</feature>
<keyword evidence="5 6" id="KW-0472">Membrane</keyword>
<name>A0AA42J2B4_9FIRM</name>
<evidence type="ECO:0000313" key="8">
    <source>
        <dbReference type="Proteomes" id="UP001169242"/>
    </source>
</evidence>
<feature type="transmembrane region" description="Helical" evidence="6">
    <location>
        <begin position="151"/>
        <end position="170"/>
    </location>
</feature>
<evidence type="ECO:0000256" key="4">
    <source>
        <dbReference type="ARBA" id="ARBA00022989"/>
    </source>
</evidence>
<feature type="transmembrane region" description="Helical" evidence="6">
    <location>
        <begin position="201"/>
        <end position="223"/>
    </location>
</feature>
<dbReference type="Proteomes" id="UP001169242">
    <property type="component" value="Unassembled WGS sequence"/>
</dbReference>
<feature type="transmembrane region" description="Helical" evidence="6">
    <location>
        <begin position="67"/>
        <end position="88"/>
    </location>
</feature>
<feature type="transmembrane region" description="Helical" evidence="6">
    <location>
        <begin position="13"/>
        <end position="35"/>
    </location>
</feature>
<dbReference type="EMBL" id="JAQIFT010000059">
    <property type="protein sequence ID" value="MDA3733038.1"/>
    <property type="molecule type" value="Genomic_DNA"/>
</dbReference>
<sequence>MNDLLDIFTNQDFYFAMLRSTTPVLLTTLGAIIASRSGASNIALEGTMLASAFMGVVVSALTQNAWVGLFGAVLMGVIMSNILAYFALKLKSNIIISGIALNLMASGGTVFGLYLLTGDKGASTSLNSLVLPSIEIPIIKDIPVIGGILSGHHILTYIGLILVVAIWAMFKYTTLGMRIRAVGESPEAAESVGISVNKMRYIALTLSGILAALGGAFLSMGYVKLFSAGMTAGRGYVALATQAMAAGNTIVGLFTSMLFGFSESLSNYLQGFSLPIEFIQMLPYLTIIIIYVIYTARQSKKEEKKKID</sequence>
<comment type="subcellular location">
    <subcellularLocation>
        <location evidence="1">Cell membrane</location>
        <topology evidence="1">Multi-pass membrane protein</topology>
    </subcellularLocation>
</comment>